<dbReference type="PROSITE" id="PS51448">
    <property type="entry name" value="P_TREFOIL_2"/>
    <property type="match status" value="1"/>
</dbReference>
<dbReference type="AlphaFoldDB" id="A0A8C5HCD2"/>
<dbReference type="SUPFAM" id="SSF57492">
    <property type="entry name" value="Trefoil"/>
    <property type="match status" value="1"/>
</dbReference>
<reference evidence="6" key="2">
    <citation type="submission" date="2025-08" db="UniProtKB">
        <authorList>
            <consortium name="Ensembl"/>
        </authorList>
    </citation>
    <scope>IDENTIFICATION</scope>
</reference>
<reference evidence="6" key="1">
    <citation type="submission" date="2020-06" db="EMBL/GenBank/DDBJ databases">
        <authorList>
            <consortium name="Wellcome Sanger Institute Data Sharing"/>
        </authorList>
    </citation>
    <scope>NUCLEOTIDE SEQUENCE [LARGE SCALE GENOMIC DNA]</scope>
</reference>
<dbReference type="PANTHER" id="PTHR23343:SF117">
    <property type="entry name" value="ZONA PELLUCIDA SPERM-BINDING PROTEIN 4-LIKE ISOFORM X1"/>
    <property type="match status" value="1"/>
</dbReference>
<feature type="disulfide bond" evidence="3">
    <location>
        <begin position="660"/>
        <end position="686"/>
    </location>
</feature>
<feature type="domain" description="P-type" evidence="5">
    <location>
        <begin position="658"/>
        <end position="698"/>
    </location>
</feature>
<dbReference type="SMART" id="SM00018">
    <property type="entry name" value="PD"/>
    <property type="match status" value="1"/>
</dbReference>
<dbReference type="Ensembl" id="ENSGWIT00000047120.1">
    <property type="protein sequence ID" value="ENSGWIP00000043437.1"/>
    <property type="gene ID" value="ENSGWIG00000021712.1"/>
</dbReference>
<protein>
    <submittedName>
        <fullName evidence="6">Uncharacterized LOC114462934</fullName>
    </submittedName>
</protein>
<keyword evidence="1 3" id="KW-1015">Disulfide bond</keyword>
<dbReference type="InterPro" id="IPR017957">
    <property type="entry name" value="P_trefoil_CS"/>
</dbReference>
<keyword evidence="7" id="KW-1185">Reference proteome</keyword>
<keyword evidence="2" id="KW-0325">Glycoprotein</keyword>
<evidence type="ECO:0000256" key="4">
    <source>
        <dbReference type="SAM" id="MobiDB-lite"/>
    </source>
</evidence>
<feature type="disulfide bond" evidence="3">
    <location>
        <begin position="670"/>
        <end position="685"/>
    </location>
</feature>
<dbReference type="GO" id="GO:0032190">
    <property type="term" value="F:acrosin binding"/>
    <property type="evidence" value="ECO:0007669"/>
    <property type="project" value="TreeGrafter"/>
</dbReference>
<gene>
    <name evidence="6" type="primary">LOC114462934</name>
</gene>
<evidence type="ECO:0000256" key="3">
    <source>
        <dbReference type="PROSITE-ProRule" id="PRU00779"/>
    </source>
</evidence>
<comment type="caution">
    <text evidence="3">Lacks conserved residue(s) required for the propagation of feature annotation.</text>
</comment>
<reference evidence="6" key="3">
    <citation type="submission" date="2025-09" db="UniProtKB">
        <authorList>
            <consortium name="Ensembl"/>
        </authorList>
    </citation>
    <scope>IDENTIFICATION</scope>
</reference>
<dbReference type="Proteomes" id="UP000694680">
    <property type="component" value="Chromosome 1"/>
</dbReference>
<dbReference type="Pfam" id="PF23344">
    <property type="entry name" value="ZP-N"/>
    <property type="match status" value="1"/>
</dbReference>
<evidence type="ECO:0000313" key="7">
    <source>
        <dbReference type="Proteomes" id="UP000694680"/>
    </source>
</evidence>
<dbReference type="GO" id="GO:0060468">
    <property type="term" value="P:prevention of polyspermy"/>
    <property type="evidence" value="ECO:0007669"/>
    <property type="project" value="TreeGrafter"/>
</dbReference>
<dbReference type="PROSITE" id="PS00025">
    <property type="entry name" value="P_TREFOIL_1"/>
    <property type="match status" value="1"/>
</dbReference>
<dbReference type="InterPro" id="IPR055356">
    <property type="entry name" value="ZP-N"/>
</dbReference>
<dbReference type="GO" id="GO:0035805">
    <property type="term" value="C:egg coat"/>
    <property type="evidence" value="ECO:0007669"/>
    <property type="project" value="TreeGrafter"/>
</dbReference>
<accession>A0A8C5HCD2</accession>
<dbReference type="Gene3D" id="2.60.40.3210">
    <property type="entry name" value="Zona pellucida, ZP-N domain"/>
    <property type="match status" value="1"/>
</dbReference>
<dbReference type="Gene3D" id="4.10.110.10">
    <property type="entry name" value="Spasmolytic Protein, domain 1"/>
    <property type="match status" value="1"/>
</dbReference>
<sequence length="816" mass="90331">MSVQLEGEEEDVIVLGALVNEAWRPLVSEHCAYRVASPSPKLSFFIPYNAPCITHEDNLQLQLVLDDQDYLLSCPITSSPQFASYPSPPSSPLFPGEPQFIKSPVPTDASSTTPPSPPPILTQAAHLPDYLHYPDPGHELSQVNPLSLLHPLTHVGLKKHHDEKDFLYPKDSSKYLPYPNHLSVMVQTSSASNLNPTHARSWHQNIPDGHFQSSFDQYHQYMPFFYPVSTPAPTTTIMTTVSPATQPPKPPAGVFYHPYYVNAPHYPETTAAPVTQTRTPLLPTPLSLLPLKQPSSQHYRHSLSHPHVSLGSLYSYWADSQQKPLASHPGSLPTPSPTASNSDIYGYPFYLPDPPAKGKPPSPVAMYRTCLPYTQTICGYHYYPHYFYYGPNPSLYHNVPQFTSYYSPTTTQMPTTATPPASIYQTPASPFPHMQCLNGRMLAFLPFAHPDSIQVKDQIQGWVFLSTVSPLCGYVVKGTDEAGVAFYSPLPGCHSQSQAPMTISLAVRFWDLSTAQYRTVDLQCPYQSTPEASVPVYPSVPTPQTTTKDKKVQSVVPKIEVYCSSHQMIVELPPGSISGIEVKDVTGNQMKLQEAPKYCGYSASKGKDGKIHLSFQLHSRCHMSVQGKMHIIGVIYITENGRKEAKFSCPVFTPESGQECNLPTEQRLPCGSGSVSPPQCLSLGCCFNKHPPACYYPMDECTVDRHFVFSVPADLTEPALKPDLLVAASNFSCKPEKVTADYALFKVPMDGCGTHRVVVGKMVVYMLEVINKVQTISLNYGTITRDSPVRSEHTVNVTVSNHSYMRMSVPFKLTFL</sequence>
<dbReference type="InterPro" id="IPR051148">
    <property type="entry name" value="Zona_Pellucida_Domain_gp"/>
</dbReference>
<evidence type="ECO:0000313" key="6">
    <source>
        <dbReference type="Ensembl" id="ENSGWIP00000043437.1"/>
    </source>
</evidence>
<dbReference type="GO" id="GO:0035804">
    <property type="term" value="F:structural constituent of egg coat"/>
    <property type="evidence" value="ECO:0007669"/>
    <property type="project" value="TreeGrafter"/>
</dbReference>
<evidence type="ECO:0000259" key="5">
    <source>
        <dbReference type="PROSITE" id="PS51448"/>
    </source>
</evidence>
<dbReference type="PANTHER" id="PTHR23343">
    <property type="entry name" value="ZONA PELLUCIDA SPERM-BINDING PROTEIN"/>
    <property type="match status" value="1"/>
</dbReference>
<dbReference type="CDD" id="cd00111">
    <property type="entry name" value="Trefoil"/>
    <property type="match status" value="1"/>
</dbReference>
<proteinExistence type="predicted"/>
<dbReference type="GO" id="GO:0007339">
    <property type="term" value="P:binding of sperm to zona pellucida"/>
    <property type="evidence" value="ECO:0007669"/>
    <property type="project" value="TreeGrafter"/>
</dbReference>
<organism evidence="6 7">
    <name type="scientific">Gouania willdenowi</name>
    <name type="common">Blunt-snouted clingfish</name>
    <name type="synonym">Lepadogaster willdenowi</name>
    <dbReference type="NCBI Taxonomy" id="441366"/>
    <lineage>
        <taxon>Eukaryota</taxon>
        <taxon>Metazoa</taxon>
        <taxon>Chordata</taxon>
        <taxon>Craniata</taxon>
        <taxon>Vertebrata</taxon>
        <taxon>Euteleostomi</taxon>
        <taxon>Actinopterygii</taxon>
        <taxon>Neopterygii</taxon>
        <taxon>Teleostei</taxon>
        <taxon>Neoteleostei</taxon>
        <taxon>Acanthomorphata</taxon>
        <taxon>Ovalentaria</taxon>
        <taxon>Blenniimorphae</taxon>
        <taxon>Blenniiformes</taxon>
        <taxon>Gobiesocoidei</taxon>
        <taxon>Gobiesocidae</taxon>
        <taxon>Gobiesocinae</taxon>
        <taxon>Gouania</taxon>
    </lineage>
</organism>
<dbReference type="InterPro" id="IPR000519">
    <property type="entry name" value="P_trefoil_dom"/>
</dbReference>
<dbReference type="Pfam" id="PF00088">
    <property type="entry name" value="Trefoil"/>
    <property type="match status" value="1"/>
</dbReference>
<feature type="region of interest" description="Disordered" evidence="4">
    <location>
        <begin position="83"/>
        <end position="116"/>
    </location>
</feature>
<dbReference type="InterPro" id="IPR044913">
    <property type="entry name" value="P_trefoil_dom_sf"/>
</dbReference>
<feature type="compositionally biased region" description="Low complexity" evidence="4">
    <location>
        <begin position="103"/>
        <end position="113"/>
    </location>
</feature>
<name>A0A8C5HCD2_GOUWI</name>
<evidence type="ECO:0000256" key="1">
    <source>
        <dbReference type="ARBA" id="ARBA00023157"/>
    </source>
</evidence>
<evidence type="ECO:0000256" key="2">
    <source>
        <dbReference type="ARBA" id="ARBA00023180"/>
    </source>
</evidence>